<evidence type="ECO:0000259" key="11">
    <source>
        <dbReference type="Pfam" id="PF02366"/>
    </source>
</evidence>
<sequence length="433" mass="49541">MSNKQLILALLIVSAIIHFAYFGHPSETVFDEVHFGKFVTGYYTHEYFYDIHPPLGKLIVAGFAKIFNFEPEYAFANIGEKYPDKQYLILRFLPSLAGMLLPIVIFLLALQIGFGKTASFFAGMLVSMDNALLVQSRFILMDAFLLLFGFSALLMYFKRKYVWMAVFGGLAASVKWTGLTFLALPLILESIYFYTDRDWRTLIPKMTAFLFIPAAIYFSVFAIHFSLLNKSGAGDAFMSLEFQKTLAGSAYEKNGEIKKSNLFQKFTELNEEMYTSNARLTATHPYGSKWYTWPFMSRPIFYWVNGDQRIYFLGNPVIWWSTTAALMYALISMIWSAGQSRKILIILLGGVGLNLLPFIGIPRVMFLYHYLSAFIFAILILAYLIDQSQHKKLIAPVLIFASAVSFIYFSPLSYGLNLSPREYNARVWLPSWR</sequence>
<gene>
    <name evidence="13" type="ORF">UW90_C0011G0015</name>
</gene>
<accession>A0A0G1P0P6</accession>
<evidence type="ECO:0000256" key="6">
    <source>
        <dbReference type="ARBA" id="ARBA00022692"/>
    </source>
</evidence>
<comment type="caution">
    <text evidence="13">The sequence shown here is derived from an EMBL/GenBank/DDBJ whole genome shotgun (WGS) entry which is preliminary data.</text>
</comment>
<feature type="transmembrane region" description="Helical" evidence="10">
    <location>
        <begin position="208"/>
        <end position="228"/>
    </location>
</feature>
<proteinExistence type="inferred from homology"/>
<evidence type="ECO:0000256" key="9">
    <source>
        <dbReference type="ARBA" id="ARBA00093617"/>
    </source>
</evidence>
<feature type="transmembrane region" description="Helical" evidence="10">
    <location>
        <begin position="100"/>
        <end position="126"/>
    </location>
</feature>
<feature type="domain" description="ArnT-like N-terminal" evidence="11">
    <location>
        <begin position="10"/>
        <end position="229"/>
    </location>
</feature>
<evidence type="ECO:0000259" key="12">
    <source>
        <dbReference type="Pfam" id="PF16192"/>
    </source>
</evidence>
<evidence type="ECO:0000313" key="13">
    <source>
        <dbReference type="EMBL" id="KKT89939.1"/>
    </source>
</evidence>
<evidence type="ECO:0000256" key="5">
    <source>
        <dbReference type="ARBA" id="ARBA00022679"/>
    </source>
</evidence>
<dbReference type="PANTHER" id="PTHR10050">
    <property type="entry name" value="DOLICHYL-PHOSPHATE-MANNOSE--PROTEIN MANNOSYLTRANSFERASE"/>
    <property type="match status" value="1"/>
</dbReference>
<keyword evidence="5 10" id="KW-0808">Transferase</keyword>
<organism evidence="13 14">
    <name type="scientific">Candidatus Yanofskybacteria bacterium GW2011_GWB1_45_11</name>
    <dbReference type="NCBI Taxonomy" id="1619026"/>
    <lineage>
        <taxon>Bacteria</taxon>
        <taxon>Candidatus Yanofskyibacteriota</taxon>
    </lineage>
</organism>
<keyword evidence="7 10" id="KW-1133">Transmembrane helix</keyword>
<feature type="domain" description="Protein O-mannosyl-transferase C-terminal four TM" evidence="12">
    <location>
        <begin position="263"/>
        <end position="432"/>
    </location>
</feature>
<feature type="transmembrane region" description="Helical" evidence="10">
    <location>
        <begin position="317"/>
        <end position="336"/>
    </location>
</feature>
<feature type="transmembrane region" description="Helical" evidence="10">
    <location>
        <begin position="343"/>
        <end position="361"/>
    </location>
</feature>
<comment type="function">
    <text evidence="10">Protein O-mannosyltransferase that catalyzes the transfer of a single mannose residue from a polyprenol phospho-mannosyl lipidic donor to the hydroxyl group of selected serine and threonine residues in acceptor proteins.</text>
</comment>
<keyword evidence="10" id="KW-1003">Cell membrane</keyword>
<dbReference type="EMBL" id="LCKD01000011">
    <property type="protein sequence ID" value="KKT89939.1"/>
    <property type="molecule type" value="Genomic_DNA"/>
</dbReference>
<dbReference type="InterPro" id="IPR027005">
    <property type="entry name" value="PMT-like"/>
</dbReference>
<dbReference type="Pfam" id="PF16192">
    <property type="entry name" value="PMT_4TMC"/>
    <property type="match status" value="1"/>
</dbReference>
<keyword evidence="6 10" id="KW-0812">Transmembrane</keyword>
<feature type="transmembrane region" description="Helical" evidence="10">
    <location>
        <begin position="367"/>
        <end position="385"/>
    </location>
</feature>
<name>A0A0G1P0P6_9BACT</name>
<dbReference type="GO" id="GO:0004169">
    <property type="term" value="F:dolichyl-phosphate-mannose-protein mannosyltransferase activity"/>
    <property type="evidence" value="ECO:0007669"/>
    <property type="project" value="UniProtKB-UniRule"/>
</dbReference>
<evidence type="ECO:0000256" key="8">
    <source>
        <dbReference type="ARBA" id="ARBA00023136"/>
    </source>
</evidence>
<evidence type="ECO:0000256" key="4">
    <source>
        <dbReference type="ARBA" id="ARBA00022676"/>
    </source>
</evidence>
<reference evidence="13 14" key="1">
    <citation type="journal article" date="2015" name="Nature">
        <title>rRNA introns, odd ribosomes, and small enigmatic genomes across a large radiation of phyla.</title>
        <authorList>
            <person name="Brown C.T."/>
            <person name="Hug L.A."/>
            <person name="Thomas B.C."/>
            <person name="Sharon I."/>
            <person name="Castelle C.J."/>
            <person name="Singh A."/>
            <person name="Wilkins M.J."/>
            <person name="Williams K.H."/>
            <person name="Banfield J.F."/>
        </authorList>
    </citation>
    <scope>NUCLEOTIDE SEQUENCE [LARGE SCALE GENOMIC DNA]</scope>
</reference>
<evidence type="ECO:0000256" key="7">
    <source>
        <dbReference type="ARBA" id="ARBA00022989"/>
    </source>
</evidence>
<keyword evidence="8 10" id="KW-0472">Membrane</keyword>
<evidence type="ECO:0000256" key="3">
    <source>
        <dbReference type="ARBA" id="ARBA00007222"/>
    </source>
</evidence>
<protein>
    <recommendedName>
        <fullName evidence="9 10">Polyprenol-phosphate-mannose--protein mannosyltransferase</fullName>
        <ecNumber evidence="10">2.4.1.-</ecNumber>
    </recommendedName>
</protein>
<evidence type="ECO:0000256" key="2">
    <source>
        <dbReference type="ARBA" id="ARBA00004922"/>
    </source>
</evidence>
<dbReference type="Proteomes" id="UP000034368">
    <property type="component" value="Unassembled WGS sequence"/>
</dbReference>
<evidence type="ECO:0000256" key="10">
    <source>
        <dbReference type="RuleBase" id="RU367007"/>
    </source>
</evidence>
<comment type="subcellular location">
    <subcellularLocation>
        <location evidence="10">Cell membrane</location>
    </subcellularLocation>
    <subcellularLocation>
        <location evidence="1">Endomembrane system</location>
        <topology evidence="1">Multi-pass membrane protein</topology>
    </subcellularLocation>
</comment>
<dbReference type="GO" id="GO:0005886">
    <property type="term" value="C:plasma membrane"/>
    <property type="evidence" value="ECO:0007669"/>
    <property type="project" value="UniProtKB-SubCell"/>
</dbReference>
<dbReference type="AlphaFoldDB" id="A0A0G1P0P6"/>
<evidence type="ECO:0000313" key="14">
    <source>
        <dbReference type="Proteomes" id="UP000034368"/>
    </source>
</evidence>
<dbReference type="InterPro" id="IPR032421">
    <property type="entry name" value="PMT_4TMC"/>
</dbReference>
<dbReference type="InterPro" id="IPR003342">
    <property type="entry name" value="ArnT-like_N"/>
</dbReference>
<dbReference type="EC" id="2.4.1.-" evidence="10"/>
<dbReference type="Pfam" id="PF02366">
    <property type="entry name" value="PMT"/>
    <property type="match status" value="1"/>
</dbReference>
<dbReference type="PANTHER" id="PTHR10050:SF53">
    <property type="entry name" value="CHROMOSOME UNDETERMINED SCAFFOLD_67, WHOLE GENOME SHOTGUN SEQUENCE"/>
    <property type="match status" value="1"/>
</dbReference>
<feature type="transmembrane region" description="Helical" evidence="10">
    <location>
        <begin position="163"/>
        <end position="188"/>
    </location>
</feature>
<dbReference type="UniPathway" id="UPA00378"/>
<dbReference type="GO" id="GO:0012505">
    <property type="term" value="C:endomembrane system"/>
    <property type="evidence" value="ECO:0007669"/>
    <property type="project" value="UniProtKB-SubCell"/>
</dbReference>
<comment type="similarity">
    <text evidence="3 10">Belongs to the glycosyltransferase 39 family.</text>
</comment>
<evidence type="ECO:0000256" key="1">
    <source>
        <dbReference type="ARBA" id="ARBA00004127"/>
    </source>
</evidence>
<keyword evidence="4 10" id="KW-0328">Glycosyltransferase</keyword>
<comment type="pathway">
    <text evidence="2 10">Protein modification; protein glycosylation.</text>
</comment>
<feature type="transmembrane region" description="Helical" evidence="10">
    <location>
        <begin position="138"/>
        <end position="157"/>
    </location>
</feature>
<feature type="transmembrane region" description="Helical" evidence="10">
    <location>
        <begin position="397"/>
        <end position="416"/>
    </location>
</feature>